<feature type="transmembrane region" description="Helical" evidence="1">
    <location>
        <begin position="259"/>
        <end position="278"/>
    </location>
</feature>
<sequence length="477" mass="56200">MADSEDNAVVLCFNSLQEMIGNRIFTKKENYEKKEKENIEVNLIFTKLPSEIILLICKFLSPGEIIKFGMTCKIAHFITNETYLWRIKSMEYHTYFIWKKIQIITHFNEKTIIGFQYDIQSEIKKITAKKNTPNHNKFYLQDNEEKIKNKHRKSPPIFLNGKIGKFFSSKKQRIKYIQLLKDPQSELLGRAQKLFLKLKELKEMKRVQEIIDTRKRIADSKKNLLIKYLTIFAGLVPSAFLITLIIFNFTLSYEINHKAKFAISPLVILGLGFVVILGKHIFFQSFDTTFFLLFLIAFSWVFGFISFSLKHDEIVDMRWIAIFLPIWVTLAIIFWIVYKDPYLSILTRFEQIFYFGFCVSFASSFFLLSLRLDWGLLIPYFYIFAPIILLFLITLVRITAPQTIRLRTTTSPDIVLVGIFMCLLSVVVLVFRLHNFFHNFTLAFLPFYLILLPVSFLFCFFLLHFSAVEMSEDDDYD</sequence>
<dbReference type="InterPro" id="IPR036047">
    <property type="entry name" value="F-box-like_dom_sf"/>
</dbReference>
<dbReference type="CDD" id="cd09917">
    <property type="entry name" value="F-box_SF"/>
    <property type="match status" value="1"/>
</dbReference>
<dbReference type="EMBL" id="JAPDFW010000106">
    <property type="protein sequence ID" value="KAJ5069290.1"/>
    <property type="molecule type" value="Genomic_DNA"/>
</dbReference>
<feature type="transmembrane region" description="Helical" evidence="1">
    <location>
        <begin position="374"/>
        <end position="393"/>
    </location>
</feature>
<keyword evidence="1" id="KW-0812">Transmembrane</keyword>
<dbReference type="Gene3D" id="1.20.1280.50">
    <property type="match status" value="1"/>
</dbReference>
<evidence type="ECO:0000313" key="3">
    <source>
        <dbReference type="EMBL" id="KAJ5069290.1"/>
    </source>
</evidence>
<protein>
    <submittedName>
        <fullName evidence="3">F-box only protein</fullName>
    </submittedName>
</protein>
<reference evidence="3" key="1">
    <citation type="submission" date="2022-10" db="EMBL/GenBank/DDBJ databases">
        <title>Novel sulphate-reducing endosymbionts in the free-living metamonad Anaeramoeba.</title>
        <authorList>
            <person name="Jerlstrom-Hultqvist J."/>
            <person name="Cepicka I."/>
            <person name="Gallot-Lavallee L."/>
            <person name="Salas-Leiva D."/>
            <person name="Curtis B.A."/>
            <person name="Zahonova K."/>
            <person name="Pipaliya S."/>
            <person name="Dacks J."/>
            <person name="Roger A.J."/>
        </authorList>
    </citation>
    <scope>NUCLEOTIDE SEQUENCE</scope>
    <source>
        <strain evidence="3">BMAN</strain>
    </source>
</reference>
<feature type="transmembrane region" description="Helical" evidence="1">
    <location>
        <begin position="319"/>
        <end position="337"/>
    </location>
</feature>
<feature type="domain" description="F-box" evidence="2">
    <location>
        <begin position="42"/>
        <end position="88"/>
    </location>
</feature>
<feature type="transmembrane region" description="Helical" evidence="1">
    <location>
        <begin position="349"/>
        <end position="368"/>
    </location>
</feature>
<evidence type="ECO:0000313" key="4">
    <source>
        <dbReference type="Proteomes" id="UP001149090"/>
    </source>
</evidence>
<dbReference type="PROSITE" id="PS50181">
    <property type="entry name" value="FBOX"/>
    <property type="match status" value="1"/>
</dbReference>
<evidence type="ECO:0000256" key="1">
    <source>
        <dbReference type="SAM" id="Phobius"/>
    </source>
</evidence>
<evidence type="ECO:0000259" key="2">
    <source>
        <dbReference type="PROSITE" id="PS50181"/>
    </source>
</evidence>
<keyword evidence="1" id="KW-1133">Transmembrane helix</keyword>
<name>A0A9Q0LDI7_ANAIG</name>
<keyword evidence="1" id="KW-0472">Membrane</keyword>
<feature type="transmembrane region" description="Helical" evidence="1">
    <location>
        <begin position="290"/>
        <end position="307"/>
    </location>
</feature>
<dbReference type="InterPro" id="IPR001810">
    <property type="entry name" value="F-box_dom"/>
</dbReference>
<feature type="transmembrane region" description="Helical" evidence="1">
    <location>
        <begin position="414"/>
        <end position="434"/>
    </location>
</feature>
<feature type="transmembrane region" description="Helical" evidence="1">
    <location>
        <begin position="224"/>
        <end position="247"/>
    </location>
</feature>
<dbReference type="Pfam" id="PF12937">
    <property type="entry name" value="F-box-like"/>
    <property type="match status" value="1"/>
</dbReference>
<gene>
    <name evidence="3" type="ORF">M0811_11775</name>
</gene>
<dbReference type="SUPFAM" id="SSF81383">
    <property type="entry name" value="F-box domain"/>
    <property type="match status" value="1"/>
</dbReference>
<comment type="caution">
    <text evidence="3">The sequence shown here is derived from an EMBL/GenBank/DDBJ whole genome shotgun (WGS) entry which is preliminary data.</text>
</comment>
<keyword evidence="4" id="KW-1185">Reference proteome</keyword>
<dbReference type="AlphaFoldDB" id="A0A9Q0LDI7"/>
<proteinExistence type="predicted"/>
<accession>A0A9Q0LDI7</accession>
<feature type="transmembrane region" description="Helical" evidence="1">
    <location>
        <begin position="440"/>
        <end position="463"/>
    </location>
</feature>
<organism evidence="3 4">
    <name type="scientific">Anaeramoeba ignava</name>
    <name type="common">Anaerobic marine amoeba</name>
    <dbReference type="NCBI Taxonomy" id="1746090"/>
    <lineage>
        <taxon>Eukaryota</taxon>
        <taxon>Metamonada</taxon>
        <taxon>Anaeramoebidae</taxon>
        <taxon>Anaeramoeba</taxon>
    </lineage>
</organism>
<dbReference type="Proteomes" id="UP001149090">
    <property type="component" value="Unassembled WGS sequence"/>
</dbReference>